<evidence type="ECO:0000256" key="2">
    <source>
        <dbReference type="ARBA" id="ARBA00022448"/>
    </source>
</evidence>
<dbReference type="Gene3D" id="1.10.3720.10">
    <property type="entry name" value="MetI-like"/>
    <property type="match status" value="1"/>
</dbReference>
<evidence type="ECO:0000259" key="8">
    <source>
        <dbReference type="PROSITE" id="PS50928"/>
    </source>
</evidence>
<dbReference type="Pfam" id="PF00528">
    <property type="entry name" value="BPD_transp_1"/>
    <property type="match status" value="1"/>
</dbReference>
<keyword evidence="5 7" id="KW-1133">Transmembrane helix</keyword>
<sequence>MPRARNAAASTSRARSRRIARFRVWLTAAAFLLPAIIGLLILRIIPTVQAVGTSLTNQVGSFTFANFGYVFTDPAFLNALKVTLLFAIIINPIQIALALWLAVVLTKRVPGVGIWRTLILLPIAVPQIVSAIVWGVLFRPDGPLNGILESLGIAPVPWLVSPDTALLSIMIICTWVGVGYWMTFLVAGIKDIPSSLYEAAELDGAGGWKQFLYITLPGLRRPLLFVLVADTVANFLVFAPVRILTQGGPQGSTNLIMNFIFERAYTLADPAGAAAATIVLVLIVVCVVGVQFRLLPGKD</sequence>
<dbReference type="SUPFAM" id="SSF161098">
    <property type="entry name" value="MetI-like"/>
    <property type="match status" value="1"/>
</dbReference>
<keyword evidence="3" id="KW-1003">Cell membrane</keyword>
<proteinExistence type="inferred from homology"/>
<gene>
    <name evidence="9" type="ORF">FHX33_000370</name>
</gene>
<dbReference type="GO" id="GO:0055085">
    <property type="term" value="P:transmembrane transport"/>
    <property type="evidence" value="ECO:0007669"/>
    <property type="project" value="InterPro"/>
</dbReference>
<evidence type="ECO:0000256" key="6">
    <source>
        <dbReference type="ARBA" id="ARBA00023136"/>
    </source>
</evidence>
<feature type="transmembrane region" description="Helical" evidence="7">
    <location>
        <begin position="223"/>
        <end position="244"/>
    </location>
</feature>
<comment type="subcellular location">
    <subcellularLocation>
        <location evidence="1 7">Cell membrane</location>
        <topology evidence="1 7">Multi-pass membrane protein</topology>
    </subcellularLocation>
</comment>
<keyword evidence="10" id="KW-1185">Reference proteome</keyword>
<evidence type="ECO:0000256" key="4">
    <source>
        <dbReference type="ARBA" id="ARBA00022692"/>
    </source>
</evidence>
<dbReference type="CDD" id="cd06261">
    <property type="entry name" value="TM_PBP2"/>
    <property type="match status" value="1"/>
</dbReference>
<keyword evidence="2 7" id="KW-0813">Transport</keyword>
<evidence type="ECO:0000256" key="7">
    <source>
        <dbReference type="RuleBase" id="RU363032"/>
    </source>
</evidence>
<comment type="caution">
    <text evidence="9">The sequence shown here is derived from an EMBL/GenBank/DDBJ whole genome shotgun (WGS) entry which is preliminary data.</text>
</comment>
<feature type="transmembrane region" description="Helical" evidence="7">
    <location>
        <begin position="84"/>
        <end position="106"/>
    </location>
</feature>
<name>A0A7W4USV2_LEIAQ</name>
<feature type="transmembrane region" description="Helical" evidence="7">
    <location>
        <begin position="165"/>
        <end position="187"/>
    </location>
</feature>
<dbReference type="GO" id="GO:0005886">
    <property type="term" value="C:plasma membrane"/>
    <property type="evidence" value="ECO:0007669"/>
    <property type="project" value="UniProtKB-SubCell"/>
</dbReference>
<organism evidence="9 10">
    <name type="scientific">Leifsonia aquatica</name>
    <name type="common">Corynebacterium aquaticum</name>
    <dbReference type="NCBI Taxonomy" id="144185"/>
    <lineage>
        <taxon>Bacteria</taxon>
        <taxon>Bacillati</taxon>
        <taxon>Actinomycetota</taxon>
        <taxon>Actinomycetes</taxon>
        <taxon>Micrococcales</taxon>
        <taxon>Microbacteriaceae</taxon>
        <taxon>Leifsonia</taxon>
    </lineage>
</organism>
<keyword evidence="6 7" id="KW-0472">Membrane</keyword>
<evidence type="ECO:0000256" key="1">
    <source>
        <dbReference type="ARBA" id="ARBA00004651"/>
    </source>
</evidence>
<evidence type="ECO:0000256" key="3">
    <source>
        <dbReference type="ARBA" id="ARBA00022475"/>
    </source>
</evidence>
<feature type="domain" description="ABC transmembrane type-1" evidence="8">
    <location>
        <begin position="80"/>
        <end position="292"/>
    </location>
</feature>
<feature type="transmembrane region" description="Helical" evidence="7">
    <location>
        <begin position="118"/>
        <end position="138"/>
    </location>
</feature>
<dbReference type="InterPro" id="IPR051393">
    <property type="entry name" value="ABC_transporter_permease"/>
</dbReference>
<evidence type="ECO:0000256" key="5">
    <source>
        <dbReference type="ARBA" id="ARBA00022989"/>
    </source>
</evidence>
<dbReference type="AlphaFoldDB" id="A0A7W4USV2"/>
<accession>A0A7W4USV2</accession>
<comment type="similarity">
    <text evidence="7">Belongs to the binding-protein-dependent transport system permease family.</text>
</comment>
<reference evidence="9 10" key="1">
    <citation type="submission" date="2020-08" db="EMBL/GenBank/DDBJ databases">
        <title>Sequencing the genomes of 1000 actinobacteria strains.</title>
        <authorList>
            <person name="Klenk H.-P."/>
        </authorList>
    </citation>
    <scope>NUCLEOTIDE SEQUENCE [LARGE SCALE GENOMIC DNA]</scope>
    <source>
        <strain evidence="9 10">DSM 20146</strain>
    </source>
</reference>
<protein>
    <submittedName>
        <fullName evidence="9">Multiple sugar transport system permease protein</fullName>
    </submittedName>
</protein>
<dbReference type="PANTHER" id="PTHR30193">
    <property type="entry name" value="ABC TRANSPORTER PERMEASE PROTEIN"/>
    <property type="match status" value="1"/>
</dbReference>
<keyword evidence="4 7" id="KW-0812">Transmembrane</keyword>
<dbReference type="InterPro" id="IPR000515">
    <property type="entry name" value="MetI-like"/>
</dbReference>
<dbReference type="InterPro" id="IPR035906">
    <property type="entry name" value="MetI-like_sf"/>
</dbReference>
<dbReference type="PANTHER" id="PTHR30193:SF37">
    <property type="entry name" value="INNER MEMBRANE ABC TRANSPORTER PERMEASE PROTEIN YCJO"/>
    <property type="match status" value="1"/>
</dbReference>
<dbReference type="PROSITE" id="PS50928">
    <property type="entry name" value="ABC_TM1"/>
    <property type="match status" value="1"/>
</dbReference>
<feature type="transmembrane region" description="Helical" evidence="7">
    <location>
        <begin position="271"/>
        <end position="295"/>
    </location>
</feature>
<keyword evidence="9" id="KW-0762">Sugar transport</keyword>
<dbReference type="RefSeq" id="WP_021758163.1">
    <property type="nucleotide sequence ID" value="NZ_JACHVP010000001.1"/>
</dbReference>
<dbReference type="EMBL" id="JACHVP010000001">
    <property type="protein sequence ID" value="MBB2965638.1"/>
    <property type="molecule type" value="Genomic_DNA"/>
</dbReference>
<evidence type="ECO:0000313" key="10">
    <source>
        <dbReference type="Proteomes" id="UP000538196"/>
    </source>
</evidence>
<dbReference type="Proteomes" id="UP000538196">
    <property type="component" value="Unassembled WGS sequence"/>
</dbReference>
<evidence type="ECO:0000313" key="9">
    <source>
        <dbReference type="EMBL" id="MBB2965638.1"/>
    </source>
</evidence>